<dbReference type="EMBL" id="MT144574">
    <property type="protein sequence ID" value="QJA55172.1"/>
    <property type="molecule type" value="Genomic_DNA"/>
</dbReference>
<gene>
    <name evidence="1" type="ORF">TM448A07631_0005</name>
    <name evidence="2" type="ORF">TM448B07355_0007</name>
</gene>
<sequence>MPQKYNDNSNEYKDWTTKKLKQEAKDYHEIIHNDHSCYGKQEFFALDGILHELDSRGITPQNNLTF</sequence>
<evidence type="ECO:0000313" key="2">
    <source>
        <dbReference type="EMBL" id="QJI04302.1"/>
    </source>
</evidence>
<evidence type="ECO:0000313" key="1">
    <source>
        <dbReference type="EMBL" id="QJA55172.1"/>
    </source>
</evidence>
<protein>
    <submittedName>
        <fullName evidence="1">Uncharacterized protein</fullName>
    </submittedName>
</protein>
<proteinExistence type="predicted"/>
<dbReference type="EMBL" id="MT145167">
    <property type="protein sequence ID" value="QJI04302.1"/>
    <property type="molecule type" value="Genomic_DNA"/>
</dbReference>
<accession>A0A6H2A615</accession>
<name>A0A6H2A615_9ZZZZ</name>
<reference evidence="1" key="1">
    <citation type="submission" date="2020-03" db="EMBL/GenBank/DDBJ databases">
        <title>The deep terrestrial virosphere.</title>
        <authorList>
            <person name="Holmfeldt K."/>
            <person name="Nilsson E."/>
            <person name="Simone D."/>
            <person name="Lopez-Fernandez M."/>
            <person name="Wu X."/>
            <person name="de Brujin I."/>
            <person name="Lundin D."/>
            <person name="Andersson A."/>
            <person name="Bertilsson S."/>
            <person name="Dopson M."/>
        </authorList>
    </citation>
    <scope>NUCLEOTIDE SEQUENCE</scope>
    <source>
        <strain evidence="1">TM448A07631</strain>
        <strain evidence="2">TM448B07355</strain>
    </source>
</reference>
<dbReference type="AlphaFoldDB" id="A0A6H2A615"/>
<organism evidence="1">
    <name type="scientific">viral metagenome</name>
    <dbReference type="NCBI Taxonomy" id="1070528"/>
    <lineage>
        <taxon>unclassified sequences</taxon>
        <taxon>metagenomes</taxon>
        <taxon>organismal metagenomes</taxon>
    </lineage>
</organism>